<evidence type="ECO:0000313" key="3">
    <source>
        <dbReference type="Proteomes" id="UP001152795"/>
    </source>
</evidence>
<dbReference type="AlphaFoldDB" id="A0A6S7I597"/>
<keyword evidence="3" id="KW-1185">Reference proteome</keyword>
<feature type="region of interest" description="Disordered" evidence="1">
    <location>
        <begin position="165"/>
        <end position="206"/>
    </location>
</feature>
<dbReference type="PANTHER" id="PTHR37984:SF8">
    <property type="entry name" value="CCHC-TYPE DOMAIN-CONTAINING PROTEIN"/>
    <property type="match status" value="1"/>
</dbReference>
<sequence length="206" mass="23735">MEAIKDMPFPTDVQSLRRFLGMVTYLARCLPCVSDETKVLRKLTEKDAEQCWLIAHKESVVRIQRLISIAPVLAYCKETAEPGSYRKSDEEYGEKQREAKKYFDRQSRKLKTMKRLSAGDVIRMRCPGDSNVIGKVIEVIGFRSYLVEVNGRKYRRNRRHLRTTAEQLPLQTELSDADESLTDDESIDEPADVDAMGGQRDETWGR</sequence>
<name>A0A6S7I597_PARCT</name>
<organism evidence="2 3">
    <name type="scientific">Paramuricea clavata</name>
    <name type="common">Red gorgonian</name>
    <name type="synonym">Violescent sea-whip</name>
    <dbReference type="NCBI Taxonomy" id="317549"/>
    <lineage>
        <taxon>Eukaryota</taxon>
        <taxon>Metazoa</taxon>
        <taxon>Cnidaria</taxon>
        <taxon>Anthozoa</taxon>
        <taxon>Octocorallia</taxon>
        <taxon>Malacalcyonacea</taxon>
        <taxon>Plexauridae</taxon>
        <taxon>Paramuricea</taxon>
    </lineage>
</organism>
<accession>A0A6S7I597</accession>
<evidence type="ECO:0000256" key="1">
    <source>
        <dbReference type="SAM" id="MobiDB-lite"/>
    </source>
</evidence>
<dbReference type="InterPro" id="IPR043502">
    <property type="entry name" value="DNA/RNA_pol_sf"/>
</dbReference>
<dbReference type="Proteomes" id="UP001152795">
    <property type="component" value="Unassembled WGS sequence"/>
</dbReference>
<dbReference type="PANTHER" id="PTHR37984">
    <property type="entry name" value="PROTEIN CBG26694"/>
    <property type="match status" value="1"/>
</dbReference>
<comment type="caution">
    <text evidence="2">The sequence shown here is derived from an EMBL/GenBank/DDBJ whole genome shotgun (WGS) entry which is preliminary data.</text>
</comment>
<protein>
    <submittedName>
        <fullName evidence="2">Uncharacterized protein</fullName>
    </submittedName>
</protein>
<dbReference type="SUPFAM" id="SSF56672">
    <property type="entry name" value="DNA/RNA polymerases"/>
    <property type="match status" value="1"/>
</dbReference>
<dbReference type="InterPro" id="IPR043128">
    <property type="entry name" value="Rev_trsase/Diguanyl_cyclase"/>
</dbReference>
<evidence type="ECO:0000313" key="2">
    <source>
        <dbReference type="EMBL" id="CAB4012906.1"/>
    </source>
</evidence>
<proteinExistence type="predicted"/>
<reference evidence="2" key="1">
    <citation type="submission" date="2020-04" db="EMBL/GenBank/DDBJ databases">
        <authorList>
            <person name="Alioto T."/>
            <person name="Alioto T."/>
            <person name="Gomez Garrido J."/>
        </authorList>
    </citation>
    <scope>NUCLEOTIDE SEQUENCE</scope>
    <source>
        <strain evidence="2">A484AB</strain>
    </source>
</reference>
<dbReference type="InterPro" id="IPR050951">
    <property type="entry name" value="Retrovirus_Pol_polyprotein"/>
</dbReference>
<dbReference type="Gene3D" id="3.30.70.270">
    <property type="match status" value="1"/>
</dbReference>
<dbReference type="EMBL" id="CACRXK020007677">
    <property type="protein sequence ID" value="CAB4012906.1"/>
    <property type="molecule type" value="Genomic_DNA"/>
</dbReference>
<feature type="compositionally biased region" description="Acidic residues" evidence="1">
    <location>
        <begin position="175"/>
        <end position="192"/>
    </location>
</feature>
<gene>
    <name evidence="2" type="ORF">PACLA_8A017695</name>
</gene>
<feature type="compositionally biased region" description="Polar residues" evidence="1">
    <location>
        <begin position="165"/>
        <end position="174"/>
    </location>
</feature>